<proteinExistence type="predicted"/>
<sequence>MLKVLPTYGSRRGRAHRWRVQPVALAATFRAQQDETGKEVRSKTTVKVWYCSPGD</sequence>
<protein>
    <submittedName>
        <fullName evidence="1">Uncharacterized protein</fullName>
    </submittedName>
</protein>
<dbReference type="AlphaFoldDB" id="X1JYV3"/>
<comment type="caution">
    <text evidence="1">The sequence shown here is derived from an EMBL/GenBank/DDBJ whole genome shotgun (WGS) entry which is preliminary data.</text>
</comment>
<evidence type="ECO:0000313" key="1">
    <source>
        <dbReference type="EMBL" id="GAH74958.1"/>
    </source>
</evidence>
<accession>X1JYV3</accession>
<reference evidence="1" key="1">
    <citation type="journal article" date="2014" name="Front. Microbiol.">
        <title>High frequency of phylogenetically diverse reductive dehalogenase-homologous genes in deep subseafloor sedimentary metagenomes.</title>
        <authorList>
            <person name="Kawai M."/>
            <person name="Futagami T."/>
            <person name="Toyoda A."/>
            <person name="Takaki Y."/>
            <person name="Nishi S."/>
            <person name="Hori S."/>
            <person name="Arai W."/>
            <person name="Tsubouchi T."/>
            <person name="Morono Y."/>
            <person name="Uchiyama I."/>
            <person name="Ito T."/>
            <person name="Fujiyama A."/>
            <person name="Inagaki F."/>
            <person name="Takami H."/>
        </authorList>
    </citation>
    <scope>NUCLEOTIDE SEQUENCE</scope>
    <source>
        <strain evidence="1">Expedition CK06-06</strain>
    </source>
</reference>
<gene>
    <name evidence="1" type="ORF">S03H2_45991</name>
</gene>
<dbReference type="EMBL" id="BARU01028844">
    <property type="protein sequence ID" value="GAH74958.1"/>
    <property type="molecule type" value="Genomic_DNA"/>
</dbReference>
<name>X1JYV3_9ZZZZ</name>
<organism evidence="1">
    <name type="scientific">marine sediment metagenome</name>
    <dbReference type="NCBI Taxonomy" id="412755"/>
    <lineage>
        <taxon>unclassified sequences</taxon>
        <taxon>metagenomes</taxon>
        <taxon>ecological metagenomes</taxon>
    </lineage>
</organism>